<gene>
    <name evidence="8" type="ORF">ACFQND_24065</name>
</gene>
<evidence type="ECO:0000256" key="3">
    <source>
        <dbReference type="ARBA" id="ARBA00022692"/>
    </source>
</evidence>
<evidence type="ECO:0000256" key="1">
    <source>
        <dbReference type="ARBA" id="ARBA00004167"/>
    </source>
</evidence>
<dbReference type="InterPro" id="IPR042217">
    <property type="entry name" value="T4SS_VirB10/TrbI"/>
</dbReference>
<protein>
    <submittedName>
        <fullName evidence="8">TrbI/VirB10 family protein</fullName>
    </submittedName>
</protein>
<dbReference type="Proteomes" id="UP001596270">
    <property type="component" value="Unassembled WGS sequence"/>
</dbReference>
<name>A0ABW1U5X4_9BURK</name>
<proteinExistence type="inferred from homology"/>
<evidence type="ECO:0000256" key="5">
    <source>
        <dbReference type="ARBA" id="ARBA00023136"/>
    </source>
</evidence>
<dbReference type="Pfam" id="PF03743">
    <property type="entry name" value="TrbI"/>
    <property type="match status" value="1"/>
</dbReference>
<feature type="transmembrane region" description="Helical" evidence="7">
    <location>
        <begin position="38"/>
        <end position="58"/>
    </location>
</feature>
<dbReference type="InterPro" id="IPR005498">
    <property type="entry name" value="T4SS_VirB10/TraB/TrbI"/>
</dbReference>
<evidence type="ECO:0000256" key="6">
    <source>
        <dbReference type="SAM" id="MobiDB-lite"/>
    </source>
</evidence>
<keyword evidence="3 7" id="KW-0812">Transmembrane</keyword>
<dbReference type="CDD" id="cd16429">
    <property type="entry name" value="VirB10"/>
    <property type="match status" value="1"/>
</dbReference>
<dbReference type="EMBL" id="JBHSRS010000084">
    <property type="protein sequence ID" value="MFC6284312.1"/>
    <property type="molecule type" value="Genomic_DNA"/>
</dbReference>
<comment type="caution">
    <text evidence="8">The sequence shown here is derived from an EMBL/GenBank/DDBJ whole genome shotgun (WGS) entry which is preliminary data.</text>
</comment>
<comment type="similarity">
    <text evidence="2">Belongs to the TrbI/VirB10 family.</text>
</comment>
<comment type="subcellular location">
    <subcellularLocation>
        <location evidence="1">Membrane</location>
        <topology evidence="1">Single-pass membrane protein</topology>
    </subcellularLocation>
</comment>
<evidence type="ECO:0000256" key="4">
    <source>
        <dbReference type="ARBA" id="ARBA00022989"/>
    </source>
</evidence>
<feature type="region of interest" description="Disordered" evidence="6">
    <location>
        <begin position="1"/>
        <end position="26"/>
    </location>
</feature>
<keyword evidence="9" id="KW-1185">Reference proteome</keyword>
<sequence length="433" mass="45887">MSTPATPQADTPLPPKVDPDSMTLRAPPRPVVRLNRRMLAFGAGTLAAAVFGGALWSLQSQKRERNPATELVNVDRVSRAESLDQLPKDYSKIPSPAKSAIPVLGEPLPGDLGPAIVSAERQRQANVSAAYNDPAHADRLTQLRDAEEAARSAVFFRSSGNGTKSAATVSTAAAGSPSVSVSGNQPFNPMGPVTATGQSADPTAAQNRQDQKTAFVANAGDTATRNLASLQMTISPYQVMAGTVIAAALVTGINSDLPGQVIANVTEAVYDTVTGRYLLIPQGSRLIGRYDSQVAFGQRRVLLVWTRLILPDTSSIALDRLPGIDPAGYAGLEDGVDWHWDRILAGAALSTLLGVGAELAAPDRTGTDGKVIIAVRQGAQDTFNQVGQEITKRNVSIQPTLTIRPGFPMRVMVSKDLILRPYQPLFFVRGVPQ</sequence>
<evidence type="ECO:0000313" key="9">
    <source>
        <dbReference type="Proteomes" id="UP001596270"/>
    </source>
</evidence>
<dbReference type="RefSeq" id="WP_377414816.1">
    <property type="nucleotide sequence ID" value="NZ_JBHSRS010000084.1"/>
</dbReference>
<keyword evidence="5 7" id="KW-0472">Membrane</keyword>
<evidence type="ECO:0000256" key="7">
    <source>
        <dbReference type="SAM" id="Phobius"/>
    </source>
</evidence>
<reference evidence="9" key="1">
    <citation type="journal article" date="2019" name="Int. J. Syst. Evol. Microbiol.">
        <title>The Global Catalogue of Microorganisms (GCM) 10K type strain sequencing project: providing services to taxonomists for standard genome sequencing and annotation.</title>
        <authorList>
            <consortium name="The Broad Institute Genomics Platform"/>
            <consortium name="The Broad Institute Genome Sequencing Center for Infectious Disease"/>
            <person name="Wu L."/>
            <person name="Ma J."/>
        </authorList>
    </citation>
    <scope>NUCLEOTIDE SEQUENCE [LARGE SCALE GENOMIC DNA]</scope>
    <source>
        <strain evidence="9">CCUG 39402</strain>
    </source>
</reference>
<evidence type="ECO:0000256" key="2">
    <source>
        <dbReference type="ARBA" id="ARBA00010265"/>
    </source>
</evidence>
<keyword evidence="4 7" id="KW-1133">Transmembrane helix</keyword>
<organism evidence="8 9">
    <name type="scientific">Polaromonas aquatica</name>
    <dbReference type="NCBI Taxonomy" id="332657"/>
    <lineage>
        <taxon>Bacteria</taxon>
        <taxon>Pseudomonadati</taxon>
        <taxon>Pseudomonadota</taxon>
        <taxon>Betaproteobacteria</taxon>
        <taxon>Burkholderiales</taxon>
        <taxon>Comamonadaceae</taxon>
        <taxon>Polaromonas</taxon>
    </lineage>
</organism>
<accession>A0ABW1U5X4</accession>
<dbReference type="Gene3D" id="2.40.128.260">
    <property type="entry name" value="Type IV secretion system, VirB10/TraB/TrbI"/>
    <property type="match status" value="1"/>
</dbReference>
<evidence type="ECO:0000313" key="8">
    <source>
        <dbReference type="EMBL" id="MFC6284312.1"/>
    </source>
</evidence>